<keyword evidence="3" id="KW-1185">Reference proteome</keyword>
<dbReference type="AlphaFoldDB" id="A0AA42DMX7"/>
<evidence type="ECO:0000313" key="3">
    <source>
        <dbReference type="Proteomes" id="UP001169242"/>
    </source>
</evidence>
<comment type="caution">
    <text evidence="2">The sequence shown here is derived from an EMBL/GenBank/DDBJ whole genome shotgun (WGS) entry which is preliminary data.</text>
</comment>
<sequence length="50" mass="5529">MQLLLSLLMIALIFFVILKLLKCTVKGVLYLGAAIVLLFIVFALAFLFGL</sequence>
<evidence type="ECO:0000256" key="1">
    <source>
        <dbReference type="SAM" id="Phobius"/>
    </source>
</evidence>
<evidence type="ECO:0000313" key="2">
    <source>
        <dbReference type="EMBL" id="MDA3731751.1"/>
    </source>
</evidence>
<protein>
    <submittedName>
        <fullName evidence="2">Uncharacterized protein</fullName>
    </submittedName>
</protein>
<reference evidence="2" key="1">
    <citation type="journal article" date="2023" name="Int. J. Syst. Evol. Microbiol.">
        <title>&lt;i&gt;Holtiella tumoricola&lt;/i&gt; gen. nov. sp. nov., isolated from a human clinical sample.</title>
        <authorList>
            <person name="Allen-Vercoe E."/>
            <person name="Daigneault M.C."/>
            <person name="Vancuren S.J."/>
            <person name="Cochrane K."/>
            <person name="O'Neal L.L."/>
            <person name="Sankaranarayanan K."/>
            <person name="Lawson P.A."/>
        </authorList>
    </citation>
    <scope>NUCLEOTIDE SEQUENCE</scope>
    <source>
        <strain evidence="2">CC70A</strain>
    </source>
</reference>
<organism evidence="2 3">
    <name type="scientific">Holtiella tumoricola</name>
    <dbReference type="NCBI Taxonomy" id="3018743"/>
    <lineage>
        <taxon>Bacteria</taxon>
        <taxon>Bacillati</taxon>
        <taxon>Bacillota</taxon>
        <taxon>Clostridia</taxon>
        <taxon>Lachnospirales</taxon>
        <taxon>Cellulosilyticaceae</taxon>
        <taxon>Holtiella</taxon>
    </lineage>
</organism>
<proteinExistence type="predicted"/>
<dbReference type="EMBL" id="JAQIFT010000040">
    <property type="protein sequence ID" value="MDA3731751.1"/>
    <property type="molecule type" value="Genomic_DNA"/>
</dbReference>
<keyword evidence="1" id="KW-0472">Membrane</keyword>
<keyword evidence="1" id="KW-0812">Transmembrane</keyword>
<feature type="transmembrane region" description="Helical" evidence="1">
    <location>
        <begin position="28"/>
        <end position="48"/>
    </location>
</feature>
<dbReference type="RefSeq" id="WP_154668789.1">
    <property type="nucleotide sequence ID" value="NZ_JAQIFT010000040.1"/>
</dbReference>
<dbReference type="Proteomes" id="UP001169242">
    <property type="component" value="Unassembled WGS sequence"/>
</dbReference>
<name>A0AA42DMX7_9FIRM</name>
<keyword evidence="1" id="KW-1133">Transmembrane helix</keyword>
<accession>A0AA42DMX7</accession>
<gene>
    <name evidence="2" type="ORF">PBV87_09705</name>
</gene>